<keyword evidence="3" id="KW-1185">Reference proteome</keyword>
<proteinExistence type="predicted"/>
<dbReference type="EMBL" id="SJDL01000002">
    <property type="protein sequence ID" value="TBW59124.1"/>
    <property type="molecule type" value="Genomic_DNA"/>
</dbReference>
<gene>
    <name evidence="2" type="ORF">EZI54_02080</name>
</gene>
<accession>A0ABY1ZU45</accession>
<dbReference type="Gene3D" id="2.40.10.220">
    <property type="entry name" value="predicted glycosyltransferase like domains"/>
    <property type="match status" value="1"/>
</dbReference>
<comment type="caution">
    <text evidence="2">The sequence shown here is derived from an EMBL/GenBank/DDBJ whole genome shotgun (WGS) entry which is preliminary data.</text>
</comment>
<dbReference type="Pfam" id="PF07238">
    <property type="entry name" value="PilZ"/>
    <property type="match status" value="1"/>
</dbReference>
<evidence type="ECO:0000313" key="2">
    <source>
        <dbReference type="EMBL" id="TBW59124.1"/>
    </source>
</evidence>
<sequence length="190" mass="21920">MVPPLDEDRRDYFRIHDHVGLEIKRLDSGTDGDPGHPFGDDILEPLHEELRRIDVDIRNQLAGLAEKDRLLANLMKSFNSKVDTLARIMAFEQNPLQPERWTKVTLSEGGIAFPAPDPTLHEGDRLAVRLTLPPELFMPRGTATIVSISEDDDGERWLHAEFTRLDDADRQMIARHVMRWQIRQRQRDQA</sequence>
<evidence type="ECO:0000259" key="1">
    <source>
        <dbReference type="Pfam" id="PF07238"/>
    </source>
</evidence>
<organism evidence="2 3">
    <name type="scientific">Marinobacter halodurans</name>
    <dbReference type="NCBI Taxonomy" id="2528979"/>
    <lineage>
        <taxon>Bacteria</taxon>
        <taxon>Pseudomonadati</taxon>
        <taxon>Pseudomonadota</taxon>
        <taxon>Gammaproteobacteria</taxon>
        <taxon>Pseudomonadales</taxon>
        <taxon>Marinobacteraceae</taxon>
        <taxon>Marinobacter</taxon>
    </lineage>
</organism>
<name>A0ABY1ZU45_9GAMM</name>
<dbReference type="RefSeq" id="WP_131478538.1">
    <property type="nucleotide sequence ID" value="NZ_SJDL01000002.1"/>
</dbReference>
<dbReference type="Proteomes" id="UP000313645">
    <property type="component" value="Unassembled WGS sequence"/>
</dbReference>
<protein>
    <submittedName>
        <fullName evidence="2">PilZ domain-containing protein</fullName>
    </submittedName>
</protein>
<feature type="domain" description="PilZ" evidence="1">
    <location>
        <begin position="104"/>
        <end position="178"/>
    </location>
</feature>
<dbReference type="InterPro" id="IPR009875">
    <property type="entry name" value="PilZ_domain"/>
</dbReference>
<reference evidence="2 3" key="1">
    <citation type="submission" date="2019-02" db="EMBL/GenBank/DDBJ databases">
        <title>Marinobacter halodurans sp. nov., a marine bacterium isolated from sea tidal flat.</title>
        <authorList>
            <person name="Yoo Y."/>
            <person name="Lee D.W."/>
            <person name="Kim B.S."/>
            <person name="Kim J.-J."/>
        </authorList>
    </citation>
    <scope>NUCLEOTIDE SEQUENCE [LARGE SCALE GENOMIC DNA]</scope>
    <source>
        <strain evidence="2 3">YJ-S3-2</strain>
    </source>
</reference>
<evidence type="ECO:0000313" key="3">
    <source>
        <dbReference type="Proteomes" id="UP000313645"/>
    </source>
</evidence>